<feature type="compositionally biased region" description="Basic and acidic residues" evidence="1">
    <location>
        <begin position="199"/>
        <end position="210"/>
    </location>
</feature>
<dbReference type="CDD" id="cd04301">
    <property type="entry name" value="NAT_SF"/>
    <property type="match status" value="1"/>
</dbReference>
<feature type="region of interest" description="Disordered" evidence="1">
    <location>
        <begin position="199"/>
        <end position="234"/>
    </location>
</feature>
<dbReference type="AlphaFoldDB" id="A0AA39V2F1"/>
<comment type="caution">
    <text evidence="2">The sequence shown here is derived from an EMBL/GenBank/DDBJ whole genome shotgun (WGS) entry which is preliminary data.</text>
</comment>
<name>A0AA39V2F1_9LECA</name>
<gene>
    <name evidence="2" type="ORF">JMJ35_004389</name>
</gene>
<dbReference type="Gene3D" id="3.40.630.30">
    <property type="match status" value="1"/>
</dbReference>
<dbReference type="InterPro" id="IPR016181">
    <property type="entry name" value="Acyl_CoA_acyltransferase"/>
</dbReference>
<feature type="compositionally biased region" description="Basic and acidic residues" evidence="1">
    <location>
        <begin position="129"/>
        <end position="144"/>
    </location>
</feature>
<dbReference type="Proteomes" id="UP001166286">
    <property type="component" value="Unassembled WGS sequence"/>
</dbReference>
<proteinExistence type="predicted"/>
<accession>A0AA39V2F1</accession>
<dbReference type="EMBL" id="JAFEKC020000008">
    <property type="protein sequence ID" value="KAK0513403.1"/>
    <property type="molecule type" value="Genomic_DNA"/>
</dbReference>
<feature type="region of interest" description="Disordered" evidence="1">
    <location>
        <begin position="109"/>
        <end position="148"/>
    </location>
</feature>
<evidence type="ECO:0000313" key="3">
    <source>
        <dbReference type="Proteomes" id="UP001166286"/>
    </source>
</evidence>
<keyword evidence="3" id="KW-1185">Reference proteome</keyword>
<dbReference type="SUPFAM" id="SSF55729">
    <property type="entry name" value="Acyl-CoA N-acyltransferases (Nat)"/>
    <property type="match status" value="1"/>
</dbReference>
<reference evidence="2" key="1">
    <citation type="submission" date="2023-03" db="EMBL/GenBank/DDBJ databases">
        <title>Complete genome of Cladonia borealis.</title>
        <authorList>
            <person name="Park H."/>
        </authorList>
    </citation>
    <scope>NUCLEOTIDE SEQUENCE</scope>
    <source>
        <strain evidence="2">ANT050790</strain>
    </source>
</reference>
<organism evidence="2 3">
    <name type="scientific">Cladonia borealis</name>
    <dbReference type="NCBI Taxonomy" id="184061"/>
    <lineage>
        <taxon>Eukaryota</taxon>
        <taxon>Fungi</taxon>
        <taxon>Dikarya</taxon>
        <taxon>Ascomycota</taxon>
        <taxon>Pezizomycotina</taxon>
        <taxon>Lecanoromycetes</taxon>
        <taxon>OSLEUM clade</taxon>
        <taxon>Lecanoromycetidae</taxon>
        <taxon>Lecanorales</taxon>
        <taxon>Lecanorineae</taxon>
        <taxon>Cladoniaceae</taxon>
        <taxon>Cladonia</taxon>
    </lineage>
</organism>
<evidence type="ECO:0000313" key="2">
    <source>
        <dbReference type="EMBL" id="KAK0513403.1"/>
    </source>
</evidence>
<sequence length="290" mass="31450">MPPSTAPPSLPPNLTTHTQLLSPISLNASPYLPALFKLLNHCFDISHNPPGHSYLPHSSTSRLKTYTQLSEEIGPDGFTIIMLAQDTSTQAHSLSSSEERKQETVIATASAKPYTPPRPSSSNNNSSPGKKEEENNEKASELFKRQPGTDTDAALAAYAELPKWEILCMVVEPGLQGRGIAGQLMDLIIQEIEHRVRGAEKNKGGGKGEGEGEGEGEGKGMGGNGHGDEREGGKKEKTEILLLLSTLLEINQSYYQKRGWETSNIRNFPPGTMGSRDGFGVVEMMKVVRL</sequence>
<protein>
    <submittedName>
        <fullName evidence="2">Uncharacterized protein</fullName>
    </submittedName>
</protein>
<evidence type="ECO:0000256" key="1">
    <source>
        <dbReference type="SAM" id="MobiDB-lite"/>
    </source>
</evidence>